<sequence>MTAADYLPVALRDAGAFLKRELAPFPGRLNVMLRCTLTSAIVIVVSMALEVPSLALSLLVVFYVTQSNVVVTRLVGVMFIVGSTLAIGLSILLLKFTFDYPLLRIVIASLLFFGSVYLMRVLKIGVVFFIIAIVVIYVQSFVDQTDQADLLIRAVLWVWVAVNYPIALTLVVNTLLLPAEPQLQLKSEIHRQLAALDTRLTELIDGTTSAAPITLAAVQQGALALQKLLRFTTMRDAHYREHQALQLACIATVSRLYRAASDLPPSWPGMSAGQLSMLRELRANCRALDASVMTGEPYRYVSTATIEARNATDTTPAVAELQRAMRAFSDLVASGAASGKPPASEPMVVADAWSNPAYMRFSLKTLFAVLVCYVFYNAADWQGVHTIMLTCLIVALPSLGASTQRALLRLGGALIGSGLALFMVVFVVPHLDDVVGLLLMALPVAAFGAWISAGSERIGYAGIQVMFTFSLALLEQFGPTTNLTEIRDRMMGILLGVGVATFVQMSFWREGEGDVLRQKLATMLRAVAVQLRATQSSAGALDEVPYAQRQLQAWAVLADCEATLSRVALEPNWQEGEEAQLTLRAQTVLAQGREIMLAGDVLHNLQAAQGDLPGGLTVDAVHSIQEQASVELNRYADELAASPPAARSPRRLGIVAPTVEPAGSGLIAAAHELSRQLAGLPEWRVDAPVAASASPAIRT</sequence>
<keyword evidence="3" id="KW-1003">Cell membrane</keyword>
<accession>A0ABW9EKW1</accession>
<comment type="subcellular location">
    <subcellularLocation>
        <location evidence="1">Cell membrane</location>
        <topology evidence="1">Multi-pass membrane protein</topology>
    </subcellularLocation>
</comment>
<feature type="transmembrane region" description="Helical" evidence="7">
    <location>
        <begin position="406"/>
        <end position="428"/>
    </location>
</feature>
<feature type="transmembrane region" description="Helical" evidence="7">
    <location>
        <begin position="37"/>
        <end position="62"/>
    </location>
</feature>
<proteinExistence type="predicted"/>
<keyword evidence="4 7" id="KW-0812">Transmembrane</keyword>
<dbReference type="Pfam" id="PF04632">
    <property type="entry name" value="FUSC"/>
    <property type="match status" value="1"/>
</dbReference>
<evidence type="ECO:0000256" key="6">
    <source>
        <dbReference type="ARBA" id="ARBA00023136"/>
    </source>
</evidence>
<evidence type="ECO:0000256" key="5">
    <source>
        <dbReference type="ARBA" id="ARBA00022989"/>
    </source>
</evidence>
<dbReference type="InterPro" id="IPR006726">
    <property type="entry name" value="PHBA_efflux_AaeB/fusaric-R"/>
</dbReference>
<dbReference type="PANTHER" id="PTHR30509:SF9">
    <property type="entry name" value="MULTIDRUG RESISTANCE PROTEIN MDTO"/>
    <property type="match status" value="1"/>
</dbReference>
<evidence type="ECO:0000256" key="3">
    <source>
        <dbReference type="ARBA" id="ARBA00022475"/>
    </source>
</evidence>
<protein>
    <submittedName>
        <fullName evidence="8">FUSC family protein</fullName>
    </submittedName>
</protein>
<dbReference type="Proteomes" id="UP001629392">
    <property type="component" value="Unassembled WGS sequence"/>
</dbReference>
<evidence type="ECO:0000256" key="2">
    <source>
        <dbReference type="ARBA" id="ARBA00022448"/>
    </source>
</evidence>
<dbReference type="PANTHER" id="PTHR30509">
    <property type="entry name" value="P-HYDROXYBENZOIC ACID EFFLUX PUMP SUBUNIT-RELATED"/>
    <property type="match status" value="1"/>
</dbReference>
<evidence type="ECO:0000256" key="4">
    <source>
        <dbReference type="ARBA" id="ARBA00022692"/>
    </source>
</evidence>
<dbReference type="EMBL" id="JAQQCL010000023">
    <property type="protein sequence ID" value="MFM0719696.1"/>
    <property type="molecule type" value="Genomic_DNA"/>
</dbReference>
<reference evidence="8 9" key="1">
    <citation type="journal article" date="2024" name="Chem. Sci.">
        <title>Discovery of megapolipeptins by genome mining of a Burkholderiales bacteria collection.</title>
        <authorList>
            <person name="Paulo B.S."/>
            <person name="Recchia M.J.J."/>
            <person name="Lee S."/>
            <person name="Fergusson C.H."/>
            <person name="Romanowski S.B."/>
            <person name="Hernandez A."/>
            <person name="Krull N."/>
            <person name="Liu D.Y."/>
            <person name="Cavanagh H."/>
            <person name="Bos A."/>
            <person name="Gray C.A."/>
            <person name="Murphy B.T."/>
            <person name="Linington R.G."/>
            <person name="Eustaquio A.S."/>
        </authorList>
    </citation>
    <scope>NUCLEOTIDE SEQUENCE [LARGE SCALE GENOMIC DNA]</scope>
    <source>
        <strain evidence="8 9">RL17-350-BIC-E</strain>
    </source>
</reference>
<evidence type="ECO:0000313" key="9">
    <source>
        <dbReference type="Proteomes" id="UP001629392"/>
    </source>
</evidence>
<dbReference type="RefSeq" id="WP_408155761.1">
    <property type="nucleotide sequence ID" value="NZ_JAQQCL010000023.1"/>
</dbReference>
<gene>
    <name evidence="8" type="ORF">PQQ73_25580</name>
</gene>
<name>A0ABW9EKW1_9BURK</name>
<feature type="transmembrane region" description="Helical" evidence="7">
    <location>
        <begin position="357"/>
        <end position="376"/>
    </location>
</feature>
<feature type="transmembrane region" description="Helical" evidence="7">
    <location>
        <begin position="382"/>
        <end position="399"/>
    </location>
</feature>
<feature type="transmembrane region" description="Helical" evidence="7">
    <location>
        <begin position="125"/>
        <end position="142"/>
    </location>
</feature>
<keyword evidence="2" id="KW-0813">Transport</keyword>
<evidence type="ECO:0000313" key="8">
    <source>
        <dbReference type="EMBL" id="MFM0719696.1"/>
    </source>
</evidence>
<feature type="transmembrane region" description="Helical" evidence="7">
    <location>
        <begin position="100"/>
        <end position="118"/>
    </location>
</feature>
<feature type="transmembrane region" description="Helical" evidence="7">
    <location>
        <begin position="74"/>
        <end position="94"/>
    </location>
</feature>
<organism evidence="8 9">
    <name type="scientific">Paraburkholderia strydomiana</name>
    <dbReference type="NCBI Taxonomy" id="1245417"/>
    <lineage>
        <taxon>Bacteria</taxon>
        <taxon>Pseudomonadati</taxon>
        <taxon>Pseudomonadota</taxon>
        <taxon>Betaproteobacteria</taxon>
        <taxon>Burkholderiales</taxon>
        <taxon>Burkholderiaceae</taxon>
        <taxon>Paraburkholderia</taxon>
    </lineage>
</organism>
<keyword evidence="6 7" id="KW-0472">Membrane</keyword>
<evidence type="ECO:0000256" key="1">
    <source>
        <dbReference type="ARBA" id="ARBA00004651"/>
    </source>
</evidence>
<feature type="transmembrane region" description="Helical" evidence="7">
    <location>
        <begin position="490"/>
        <end position="508"/>
    </location>
</feature>
<keyword evidence="9" id="KW-1185">Reference proteome</keyword>
<keyword evidence="5 7" id="KW-1133">Transmembrane helix</keyword>
<feature type="transmembrane region" description="Helical" evidence="7">
    <location>
        <begin position="154"/>
        <end position="177"/>
    </location>
</feature>
<comment type="caution">
    <text evidence="8">The sequence shown here is derived from an EMBL/GenBank/DDBJ whole genome shotgun (WGS) entry which is preliminary data.</text>
</comment>
<feature type="transmembrane region" description="Helical" evidence="7">
    <location>
        <begin position="434"/>
        <end position="451"/>
    </location>
</feature>
<evidence type="ECO:0000256" key="7">
    <source>
        <dbReference type="SAM" id="Phobius"/>
    </source>
</evidence>